<gene>
    <name evidence="2" type="ORF">HJG59_000887</name>
</gene>
<evidence type="ECO:0000313" key="3">
    <source>
        <dbReference type="Proteomes" id="UP000550707"/>
    </source>
</evidence>
<dbReference type="SUPFAM" id="SSF50729">
    <property type="entry name" value="PH domain-like"/>
    <property type="match status" value="1"/>
</dbReference>
<organism evidence="2 3">
    <name type="scientific">Molossus molossus</name>
    <name type="common">Pallas' mastiff bat</name>
    <name type="synonym">Vespertilio molossus</name>
    <dbReference type="NCBI Taxonomy" id="27622"/>
    <lineage>
        <taxon>Eukaryota</taxon>
        <taxon>Metazoa</taxon>
        <taxon>Chordata</taxon>
        <taxon>Craniata</taxon>
        <taxon>Vertebrata</taxon>
        <taxon>Euteleostomi</taxon>
        <taxon>Mammalia</taxon>
        <taxon>Eutheria</taxon>
        <taxon>Laurasiatheria</taxon>
        <taxon>Chiroptera</taxon>
        <taxon>Yangochiroptera</taxon>
        <taxon>Molossidae</taxon>
        <taxon>Molossus</taxon>
    </lineage>
</organism>
<dbReference type="PANTHER" id="PTHR45899:SF3">
    <property type="entry name" value="ARF-GAP WITH RHO-GAP DOMAIN, ANK REPEAT AND PH DOMAIN-CONTAINING PROTEIN 1"/>
    <property type="match status" value="1"/>
</dbReference>
<keyword evidence="3" id="KW-1185">Reference proteome</keyword>
<dbReference type="Pfam" id="PF00169">
    <property type="entry name" value="PH"/>
    <property type="match status" value="1"/>
</dbReference>
<name>A0A7J8EN27_MOLMO</name>
<dbReference type="InterPro" id="IPR052227">
    <property type="entry name" value="Arf-Rho-GAP_ANK-PH_domain"/>
</dbReference>
<reference evidence="2 3" key="1">
    <citation type="journal article" date="2020" name="Nature">
        <title>Six reference-quality genomes reveal evolution of bat adaptations.</title>
        <authorList>
            <person name="Jebb D."/>
            <person name="Huang Z."/>
            <person name="Pippel M."/>
            <person name="Hughes G.M."/>
            <person name="Lavrichenko K."/>
            <person name="Devanna P."/>
            <person name="Winkler S."/>
            <person name="Jermiin L.S."/>
            <person name="Skirmuntt E.C."/>
            <person name="Katzourakis A."/>
            <person name="Burkitt-Gray L."/>
            <person name="Ray D.A."/>
            <person name="Sullivan K.A.M."/>
            <person name="Roscito J.G."/>
            <person name="Kirilenko B.M."/>
            <person name="Davalos L.M."/>
            <person name="Corthals A.P."/>
            <person name="Power M.L."/>
            <person name="Jones G."/>
            <person name="Ransome R.D."/>
            <person name="Dechmann D.K.N."/>
            <person name="Locatelli A.G."/>
            <person name="Puechmaille S.J."/>
            <person name="Fedrigo O."/>
            <person name="Jarvis E.D."/>
            <person name="Hiller M."/>
            <person name="Vernes S.C."/>
            <person name="Myers E.W."/>
            <person name="Teeling E.C."/>
        </authorList>
    </citation>
    <scope>NUCLEOTIDE SEQUENCE [LARGE SCALE GENOMIC DNA]</scope>
    <source>
        <strain evidence="2">MMolMol1</strain>
        <tissue evidence="2">Muscle</tissue>
    </source>
</reference>
<accession>A0A7J8EN27</accession>
<comment type="caution">
    <text evidence="2">The sequence shown here is derived from an EMBL/GenBank/DDBJ whole genome shotgun (WGS) entry which is preliminary data.</text>
</comment>
<dbReference type="InterPro" id="IPR011993">
    <property type="entry name" value="PH-like_dom_sf"/>
</dbReference>
<feature type="domain" description="PH" evidence="1">
    <location>
        <begin position="2"/>
        <end position="63"/>
    </location>
</feature>
<dbReference type="InterPro" id="IPR001849">
    <property type="entry name" value="PH_domain"/>
</dbReference>
<sequence length="97" mass="11425">MSHRPEKEWPLKSLKVYLGVKKKLRPPTCWGFTVVHETEKHEKQQWYLCCETQMELREWFATFLFVQVRGVECGGGCWVGSRAGVHCGEWDICFFTI</sequence>
<dbReference type="GO" id="GO:0008360">
    <property type="term" value="P:regulation of cell shape"/>
    <property type="evidence" value="ECO:0007669"/>
    <property type="project" value="TreeGrafter"/>
</dbReference>
<evidence type="ECO:0000313" key="2">
    <source>
        <dbReference type="EMBL" id="KAF6436884.1"/>
    </source>
</evidence>
<dbReference type="Gene3D" id="2.30.29.30">
    <property type="entry name" value="Pleckstrin-homology domain (PH domain)/Phosphotyrosine-binding domain (PTB)"/>
    <property type="match status" value="1"/>
</dbReference>
<dbReference type="EMBL" id="JACASF010000013">
    <property type="protein sequence ID" value="KAF6436884.1"/>
    <property type="molecule type" value="Genomic_DNA"/>
</dbReference>
<dbReference type="AlphaFoldDB" id="A0A7J8EN27"/>
<dbReference type="GO" id="GO:0005096">
    <property type="term" value="F:GTPase activator activity"/>
    <property type="evidence" value="ECO:0007669"/>
    <property type="project" value="TreeGrafter"/>
</dbReference>
<dbReference type="GO" id="GO:0005802">
    <property type="term" value="C:trans-Golgi network"/>
    <property type="evidence" value="ECO:0007669"/>
    <property type="project" value="TreeGrafter"/>
</dbReference>
<dbReference type="GO" id="GO:0005547">
    <property type="term" value="F:phosphatidylinositol-3,4,5-trisphosphate binding"/>
    <property type="evidence" value="ECO:0007669"/>
    <property type="project" value="TreeGrafter"/>
</dbReference>
<proteinExistence type="predicted"/>
<dbReference type="Proteomes" id="UP000550707">
    <property type="component" value="Unassembled WGS sequence"/>
</dbReference>
<evidence type="ECO:0000259" key="1">
    <source>
        <dbReference type="Pfam" id="PF00169"/>
    </source>
</evidence>
<dbReference type="GO" id="GO:0005886">
    <property type="term" value="C:plasma membrane"/>
    <property type="evidence" value="ECO:0007669"/>
    <property type="project" value="TreeGrafter"/>
</dbReference>
<dbReference type="PANTHER" id="PTHR45899">
    <property type="entry name" value="RHO GTPASE ACTIVATING PROTEIN AT 15B, ISOFORM C"/>
    <property type="match status" value="1"/>
</dbReference>
<protein>
    <submittedName>
        <fullName evidence="2">ArfGAP with RhoGAP domain, ankyrin repeat and PH domain 1</fullName>
    </submittedName>
</protein>